<reference evidence="1" key="1">
    <citation type="submission" date="2023-03" db="EMBL/GenBank/DDBJ databases">
        <title>DFI Biobank Strains.</title>
        <authorList>
            <person name="Mostad J."/>
            <person name="Paddock L."/>
            <person name="Medina S."/>
            <person name="Waligurski E."/>
            <person name="Barat B."/>
            <person name="Smith R."/>
            <person name="Burgo V."/>
            <person name="Metcalfe C."/>
            <person name="Woodson C."/>
            <person name="Sundararajan A."/>
            <person name="Ramaswamy R."/>
            <person name="Lin H."/>
            <person name="Pamer E.G."/>
        </authorList>
    </citation>
    <scope>NUCLEOTIDE SEQUENCE</scope>
    <source>
        <strain evidence="1">DFI.9.5</strain>
    </source>
</reference>
<accession>A0AAW6LYL1</accession>
<proteinExistence type="predicted"/>
<name>A0AAW6LYL1_9BACE</name>
<sequence>MKLYEYYTGKDIKKGVAKRGLVYLLNPSAEQLATWIATTCWEVKQSTDTTYLYKLAEFIKRQSGAQFPVQGVVYEDMYTKNFYEPYIFKDGVTVYVADSTKMPADKHCTDEQLEFYLHMTNADLKPNTGRYARICSTNRTQYYKNGGKTDVGDNDEHRSQSWLNVVRQLYQLAWLSDRNELMIAWAKEQL</sequence>
<dbReference type="AlphaFoldDB" id="A0AAW6LYL1"/>
<dbReference type="Proteomes" id="UP001221924">
    <property type="component" value="Unassembled WGS sequence"/>
</dbReference>
<dbReference type="RefSeq" id="WP_275202667.1">
    <property type="nucleotide sequence ID" value="NZ_JARFID010000005.1"/>
</dbReference>
<protein>
    <submittedName>
        <fullName evidence="1">Cellulase</fullName>
    </submittedName>
</protein>
<dbReference type="EMBL" id="JARFID010000005">
    <property type="protein sequence ID" value="MDE8693951.1"/>
    <property type="molecule type" value="Genomic_DNA"/>
</dbReference>
<organism evidence="1 2">
    <name type="scientific">Bacteroides cellulosilyticus</name>
    <dbReference type="NCBI Taxonomy" id="246787"/>
    <lineage>
        <taxon>Bacteria</taxon>
        <taxon>Pseudomonadati</taxon>
        <taxon>Bacteroidota</taxon>
        <taxon>Bacteroidia</taxon>
        <taxon>Bacteroidales</taxon>
        <taxon>Bacteroidaceae</taxon>
        <taxon>Bacteroides</taxon>
    </lineage>
</organism>
<gene>
    <name evidence="1" type="ORF">PZH42_07520</name>
</gene>
<evidence type="ECO:0000313" key="2">
    <source>
        <dbReference type="Proteomes" id="UP001221924"/>
    </source>
</evidence>
<evidence type="ECO:0000313" key="1">
    <source>
        <dbReference type="EMBL" id="MDE8693951.1"/>
    </source>
</evidence>
<comment type="caution">
    <text evidence="1">The sequence shown here is derived from an EMBL/GenBank/DDBJ whole genome shotgun (WGS) entry which is preliminary data.</text>
</comment>